<keyword evidence="3" id="KW-1185">Reference proteome</keyword>
<feature type="region of interest" description="Disordered" evidence="1">
    <location>
        <begin position="1"/>
        <end position="20"/>
    </location>
</feature>
<evidence type="ECO:0000313" key="2">
    <source>
        <dbReference type="EMBL" id="MBA5727839.1"/>
    </source>
</evidence>
<organism evidence="2 3">
    <name type="scientific">Bombella mellum</name>
    <dbReference type="NCBI Taxonomy" id="2039288"/>
    <lineage>
        <taxon>Bacteria</taxon>
        <taxon>Pseudomonadati</taxon>
        <taxon>Pseudomonadota</taxon>
        <taxon>Alphaproteobacteria</taxon>
        <taxon>Acetobacterales</taxon>
        <taxon>Acetobacteraceae</taxon>
        <taxon>Bombella</taxon>
    </lineage>
</organism>
<accession>A0ABR5ZUG7</accession>
<comment type="caution">
    <text evidence="2">The sequence shown here is derived from an EMBL/GenBank/DDBJ whole genome shotgun (WGS) entry which is preliminary data.</text>
</comment>
<proteinExistence type="predicted"/>
<dbReference type="Proteomes" id="UP000765338">
    <property type="component" value="Unassembled WGS sequence"/>
</dbReference>
<sequence>MAAASCPACRVTSSAPEGSFAGSERVAVRSSGWLVCLWRGLHGCAGVGPVVWFYVYPAFPPHRDTSRRIISCISPN</sequence>
<protein>
    <submittedName>
        <fullName evidence="2">Uncharacterized protein</fullName>
    </submittedName>
</protein>
<evidence type="ECO:0000256" key="1">
    <source>
        <dbReference type="SAM" id="MobiDB-lite"/>
    </source>
</evidence>
<name>A0ABR5ZUG7_9PROT</name>
<dbReference type="EMBL" id="PDLY01000004">
    <property type="protein sequence ID" value="MBA5727839.1"/>
    <property type="molecule type" value="Genomic_DNA"/>
</dbReference>
<evidence type="ECO:0000313" key="3">
    <source>
        <dbReference type="Proteomes" id="UP000765338"/>
    </source>
</evidence>
<reference evidence="2 3" key="1">
    <citation type="submission" date="2017-10" db="EMBL/GenBank/DDBJ databases">
        <authorList>
            <person name="Jakob F."/>
        </authorList>
    </citation>
    <scope>NUCLEOTIDE SEQUENCE [LARGE SCALE GENOMIC DNA]</scope>
    <source>
        <strain evidence="2 3">TMW 2.1889</strain>
    </source>
</reference>
<gene>
    <name evidence="2" type="ORF">CPA56_07590</name>
</gene>